<dbReference type="Proteomes" id="UP000054516">
    <property type="component" value="Unassembled WGS sequence"/>
</dbReference>
<evidence type="ECO:0000256" key="1">
    <source>
        <dbReference type="SAM" id="MobiDB-lite"/>
    </source>
</evidence>
<proteinExistence type="predicted"/>
<dbReference type="STRING" id="77044.A0A1W2TTE5"/>
<feature type="region of interest" description="Disordered" evidence="1">
    <location>
        <begin position="1"/>
        <end position="21"/>
    </location>
</feature>
<evidence type="ECO:0000313" key="2">
    <source>
        <dbReference type="EMBL" id="GAP91853.1"/>
    </source>
</evidence>
<accession>A0A1W2TTE5</accession>
<name>A0A1W2TTE5_ROSNE</name>
<reference evidence="2" key="1">
    <citation type="submission" date="2016-03" db="EMBL/GenBank/DDBJ databases">
        <title>Draft genome sequence of Rosellinia necatrix.</title>
        <authorList>
            <person name="Kanematsu S."/>
        </authorList>
    </citation>
    <scope>NUCLEOTIDE SEQUENCE [LARGE SCALE GENOMIC DNA]</scope>
    <source>
        <strain evidence="2">W97</strain>
    </source>
</reference>
<dbReference type="Pfam" id="PF17316">
    <property type="entry name" value="Perilipin_2"/>
    <property type="match status" value="1"/>
</dbReference>
<gene>
    <name evidence="2" type="ORF">SAMD00023353_6800080</name>
</gene>
<feature type="compositionally biased region" description="Low complexity" evidence="1">
    <location>
        <begin position="11"/>
        <end position="21"/>
    </location>
</feature>
<protein>
    <submittedName>
        <fullName evidence="2">Putative perilipin mpl1-like protein</fullName>
    </submittedName>
</protein>
<keyword evidence="3" id="KW-1185">Reference proteome</keyword>
<sequence>MSPQVNGESNQTSAQAPAQAPAQASATLSHITGYPVVNDGISYFKQNPYGQKSIELSDSAYQAFAKTILPYLNKPYQFVSPYVQKADAIGDDTLSKIDQRLPVLKKPTDELVSDGKAIIFFPVRKGRETKGYVFEVYNSEYKKVGGDGLVTSGKALISAGLVVTSDALAWVGEHLRAGKVQAKETTNDMARHAKE</sequence>
<feature type="compositionally biased region" description="Polar residues" evidence="1">
    <location>
        <begin position="1"/>
        <end position="10"/>
    </location>
</feature>
<dbReference type="AlphaFoldDB" id="A0A1W2TTE5"/>
<organism evidence="2">
    <name type="scientific">Rosellinia necatrix</name>
    <name type="common">White root-rot fungus</name>
    <dbReference type="NCBI Taxonomy" id="77044"/>
    <lineage>
        <taxon>Eukaryota</taxon>
        <taxon>Fungi</taxon>
        <taxon>Dikarya</taxon>
        <taxon>Ascomycota</taxon>
        <taxon>Pezizomycotina</taxon>
        <taxon>Sordariomycetes</taxon>
        <taxon>Xylariomycetidae</taxon>
        <taxon>Xylariales</taxon>
        <taxon>Xylariaceae</taxon>
        <taxon>Rosellinia</taxon>
    </lineage>
</organism>
<evidence type="ECO:0000313" key="3">
    <source>
        <dbReference type="Proteomes" id="UP000054516"/>
    </source>
</evidence>
<dbReference type="OrthoDB" id="376826at2759"/>
<dbReference type="OMA" id="YSYVAPY"/>
<dbReference type="EMBL" id="DF977513">
    <property type="protein sequence ID" value="GAP91853.1"/>
    <property type="molecule type" value="Genomic_DNA"/>
</dbReference>